<dbReference type="AlphaFoldDB" id="A0A0E9X2Q7"/>
<proteinExistence type="predicted"/>
<organism evidence="1">
    <name type="scientific">Anguilla anguilla</name>
    <name type="common">European freshwater eel</name>
    <name type="synonym">Muraena anguilla</name>
    <dbReference type="NCBI Taxonomy" id="7936"/>
    <lineage>
        <taxon>Eukaryota</taxon>
        <taxon>Metazoa</taxon>
        <taxon>Chordata</taxon>
        <taxon>Craniata</taxon>
        <taxon>Vertebrata</taxon>
        <taxon>Euteleostomi</taxon>
        <taxon>Actinopterygii</taxon>
        <taxon>Neopterygii</taxon>
        <taxon>Teleostei</taxon>
        <taxon>Anguilliformes</taxon>
        <taxon>Anguillidae</taxon>
        <taxon>Anguilla</taxon>
    </lineage>
</organism>
<reference evidence="1" key="1">
    <citation type="submission" date="2014-11" db="EMBL/GenBank/DDBJ databases">
        <authorList>
            <person name="Amaro Gonzalez C."/>
        </authorList>
    </citation>
    <scope>NUCLEOTIDE SEQUENCE</scope>
</reference>
<name>A0A0E9X2Q7_ANGAN</name>
<reference evidence="1" key="2">
    <citation type="journal article" date="2015" name="Fish Shellfish Immunol.">
        <title>Early steps in the European eel (Anguilla anguilla)-Vibrio vulnificus interaction in the gills: Role of the RtxA13 toxin.</title>
        <authorList>
            <person name="Callol A."/>
            <person name="Pajuelo D."/>
            <person name="Ebbesson L."/>
            <person name="Teles M."/>
            <person name="MacKenzie S."/>
            <person name="Amaro C."/>
        </authorList>
    </citation>
    <scope>NUCLEOTIDE SEQUENCE</scope>
</reference>
<dbReference type="EMBL" id="GBXM01011565">
    <property type="protein sequence ID" value="JAH97012.1"/>
    <property type="molecule type" value="Transcribed_RNA"/>
</dbReference>
<sequence length="98" mass="11476">MVKIHKYCTIVTKLTKQGQVHTPAVVTIVPRFKEHCTPLICTKVRIVLSHFFLSLCYLCPFERHHAVRRYENSRQFVTKVRWGGGADRWATYKTAKRS</sequence>
<evidence type="ECO:0000313" key="1">
    <source>
        <dbReference type="EMBL" id="JAH97012.1"/>
    </source>
</evidence>
<protein>
    <submittedName>
        <fullName evidence="1">Uncharacterized protein</fullName>
    </submittedName>
</protein>
<accession>A0A0E9X2Q7</accession>